<dbReference type="PANTHER" id="PTHR47338">
    <property type="entry name" value="ZN(II)2CYS6 TRANSCRIPTION FACTOR (EUROFUNG)-RELATED"/>
    <property type="match status" value="1"/>
</dbReference>
<feature type="region of interest" description="Disordered" evidence="6">
    <location>
        <begin position="12"/>
        <end position="38"/>
    </location>
</feature>
<keyword evidence="5" id="KW-0539">Nucleus</keyword>
<accession>A0ABR1HFQ9</accession>
<keyword evidence="3" id="KW-0805">Transcription regulation</keyword>
<feature type="domain" description="Xylanolytic transcriptional activator regulatory" evidence="7">
    <location>
        <begin position="157"/>
        <end position="229"/>
    </location>
</feature>
<evidence type="ECO:0000256" key="1">
    <source>
        <dbReference type="ARBA" id="ARBA00004123"/>
    </source>
</evidence>
<comment type="caution">
    <text evidence="8">The sequence shown here is derived from an EMBL/GenBank/DDBJ whole genome shotgun (WGS) entry which is preliminary data.</text>
</comment>
<keyword evidence="9" id="KW-1185">Reference proteome</keyword>
<dbReference type="InterPro" id="IPR007219">
    <property type="entry name" value="XnlR_reg_dom"/>
</dbReference>
<dbReference type="SMART" id="SM00906">
    <property type="entry name" value="Fungal_trans"/>
    <property type="match status" value="1"/>
</dbReference>
<dbReference type="Pfam" id="PF04082">
    <property type="entry name" value="Fungal_trans"/>
    <property type="match status" value="1"/>
</dbReference>
<proteinExistence type="predicted"/>
<keyword evidence="2" id="KW-0479">Metal-binding</keyword>
<evidence type="ECO:0000256" key="4">
    <source>
        <dbReference type="ARBA" id="ARBA00023163"/>
    </source>
</evidence>
<protein>
    <recommendedName>
        <fullName evidence="7">Xylanolytic transcriptional activator regulatory domain-containing protein</fullName>
    </recommendedName>
</protein>
<feature type="compositionally biased region" description="Polar residues" evidence="6">
    <location>
        <begin position="14"/>
        <end position="38"/>
    </location>
</feature>
<reference evidence="8 9" key="1">
    <citation type="journal article" date="2025" name="Microbiol. Resour. Announc.">
        <title>Draft genome sequences for Neonectria magnoliae and Neonectria punicea, canker pathogens of Liriodendron tulipifera and Acer saccharum in West Virginia.</title>
        <authorList>
            <person name="Petronek H.M."/>
            <person name="Kasson M.T."/>
            <person name="Metheny A.M."/>
            <person name="Stauder C.M."/>
            <person name="Lovett B."/>
            <person name="Lynch S.C."/>
            <person name="Garnas J.R."/>
            <person name="Kasson L.R."/>
            <person name="Stajich J.E."/>
        </authorList>
    </citation>
    <scope>NUCLEOTIDE SEQUENCE [LARGE SCALE GENOMIC DNA]</scope>
    <source>
        <strain evidence="8 9">NRRL 64653</strain>
    </source>
</reference>
<evidence type="ECO:0000313" key="8">
    <source>
        <dbReference type="EMBL" id="KAK7419598.1"/>
    </source>
</evidence>
<comment type="subcellular location">
    <subcellularLocation>
        <location evidence="1">Nucleus</location>
    </subcellularLocation>
</comment>
<organism evidence="8 9">
    <name type="scientific">Neonectria punicea</name>
    <dbReference type="NCBI Taxonomy" id="979145"/>
    <lineage>
        <taxon>Eukaryota</taxon>
        <taxon>Fungi</taxon>
        <taxon>Dikarya</taxon>
        <taxon>Ascomycota</taxon>
        <taxon>Pezizomycotina</taxon>
        <taxon>Sordariomycetes</taxon>
        <taxon>Hypocreomycetidae</taxon>
        <taxon>Hypocreales</taxon>
        <taxon>Nectriaceae</taxon>
        <taxon>Neonectria</taxon>
    </lineage>
</organism>
<dbReference type="InterPro" id="IPR050815">
    <property type="entry name" value="TF_fung"/>
</dbReference>
<keyword evidence="4" id="KW-0804">Transcription</keyword>
<evidence type="ECO:0000256" key="2">
    <source>
        <dbReference type="ARBA" id="ARBA00022723"/>
    </source>
</evidence>
<evidence type="ECO:0000313" key="9">
    <source>
        <dbReference type="Proteomes" id="UP001498476"/>
    </source>
</evidence>
<evidence type="ECO:0000256" key="3">
    <source>
        <dbReference type="ARBA" id="ARBA00023015"/>
    </source>
</evidence>
<dbReference type="CDD" id="cd12148">
    <property type="entry name" value="fungal_TF_MHR"/>
    <property type="match status" value="1"/>
</dbReference>
<dbReference type="PANTHER" id="PTHR47338:SF4">
    <property type="entry name" value="ZN(II)2CYS6 TRANSCRIPTION FACTOR (EUROFUNG)"/>
    <property type="match status" value="1"/>
</dbReference>
<dbReference type="EMBL" id="JAZAVJ010000036">
    <property type="protein sequence ID" value="KAK7419598.1"/>
    <property type="molecule type" value="Genomic_DNA"/>
</dbReference>
<evidence type="ECO:0000256" key="5">
    <source>
        <dbReference type="ARBA" id="ARBA00023242"/>
    </source>
</evidence>
<dbReference type="Proteomes" id="UP001498476">
    <property type="component" value="Unassembled WGS sequence"/>
</dbReference>
<evidence type="ECO:0000259" key="7">
    <source>
        <dbReference type="SMART" id="SM00906"/>
    </source>
</evidence>
<evidence type="ECO:0000256" key="6">
    <source>
        <dbReference type="SAM" id="MobiDB-lite"/>
    </source>
</evidence>
<sequence>MAFNDQEAFFNDLITDSPSPQPRTSSEAESIVKTPSTSRFNTLPRHSVMQSLVDSFFLHVHNQPYSYFHEQSFRDRLAYGLLPKCVVFAVLASALRFSDLEMFRGSIRDATEAYAREAWLSILSDHMTAENSLNIYVAQAINMLAIIDFTAGRTSSGWLKIGLAVRISQDLQLMREPNSDLPAVEQEERRRAFWSVYLLDKLVSCGQGRPPAISDDDCRVQLPCDQQIFRHGGIANTPTIHKLLNWNTELAPPCGTFSLTILATSALGRCARYVLHQDTDEVLPWDSKSKFASLNSDFLLVEHHLQSENRPVNEIVARHRLPDGVLDHSTVGWILFARNVFHLCHCLLNHPFLLRLRLQKLKCRMPPNFWTQTLQTCRDHACELVNLLHTAAAVGCHVQASFYAYSIAVAGSIISLGICADREMGKEVDPKLIKGSQQAMDSLERMGRTWEHASKMHLQLLLFDAQGSALARSLDPQTMNDIDPKLEATFWSMVNYDKMCNSLGAIETLFESQASDNCITEPLDFDMGYGTSDNCYGVSEFGENGETATGISVSNIGSML</sequence>
<name>A0ABR1HFQ9_9HYPO</name>
<gene>
    <name evidence="8" type="ORF">QQX98_003189</name>
</gene>